<comment type="caution">
    <text evidence="2">The sequence shown here is derived from an EMBL/GenBank/DDBJ whole genome shotgun (WGS) entry which is preliminary data.</text>
</comment>
<dbReference type="RefSeq" id="WP_146518343.1">
    <property type="nucleotide sequence ID" value="NZ_CP151726.1"/>
</dbReference>
<dbReference type="AlphaFoldDB" id="A0A5C6B966"/>
<evidence type="ECO:0000313" key="3">
    <source>
        <dbReference type="Proteomes" id="UP000320176"/>
    </source>
</evidence>
<evidence type="ECO:0000259" key="1">
    <source>
        <dbReference type="Pfam" id="PF01370"/>
    </source>
</evidence>
<dbReference type="Gene3D" id="3.40.50.720">
    <property type="entry name" value="NAD(P)-binding Rossmann-like Domain"/>
    <property type="match status" value="1"/>
</dbReference>
<dbReference type="PANTHER" id="PTHR48079:SF6">
    <property type="entry name" value="NAD(P)-BINDING DOMAIN-CONTAINING PROTEIN-RELATED"/>
    <property type="match status" value="1"/>
</dbReference>
<proteinExistence type="predicted"/>
<dbReference type="Proteomes" id="UP000320176">
    <property type="component" value="Unassembled WGS sequence"/>
</dbReference>
<dbReference type="GO" id="GO:0005737">
    <property type="term" value="C:cytoplasm"/>
    <property type="evidence" value="ECO:0007669"/>
    <property type="project" value="TreeGrafter"/>
</dbReference>
<keyword evidence="2" id="KW-0456">Lyase</keyword>
<keyword evidence="3" id="KW-1185">Reference proteome</keyword>
<dbReference type="InterPro" id="IPR036291">
    <property type="entry name" value="NAD(P)-bd_dom_sf"/>
</dbReference>
<organism evidence="2 3">
    <name type="scientific">Stieleria varia</name>
    <dbReference type="NCBI Taxonomy" id="2528005"/>
    <lineage>
        <taxon>Bacteria</taxon>
        <taxon>Pseudomonadati</taxon>
        <taxon>Planctomycetota</taxon>
        <taxon>Planctomycetia</taxon>
        <taxon>Pirellulales</taxon>
        <taxon>Pirellulaceae</taxon>
        <taxon>Stieleria</taxon>
    </lineage>
</organism>
<accession>A0A5C6B966</accession>
<gene>
    <name evidence="2" type="primary">rmlB_1</name>
    <name evidence="2" type="ORF">Pla52n_08490</name>
</gene>
<dbReference type="GO" id="GO:0008460">
    <property type="term" value="F:dTDP-glucose 4,6-dehydratase activity"/>
    <property type="evidence" value="ECO:0007669"/>
    <property type="project" value="UniProtKB-EC"/>
</dbReference>
<sequence length="369" mass="39804">MRVFVTGATGLLGNTITRQLDADGHTVVALVRNPPHSEIFDGLNVEFVQGDLTDLAGDVANSSPDRIDQAIAGCDAVIHAAGFIHLGWTKMEQSMGVNVGGTHRIMRSCVRHDKKLVYVGTLNSIAVGTREQPADETTPIDNAGGQIQSAYVVSKSVALSAVMAGVKQGLRAVVVHPGFMLGPWDWKPSSGQMMLELSVGWKPLCPAGGCSICDSRDVAAATIRAIDYDGPSGRQFILAGENWTYKKLWTVITRHFDRSPPIVAPGPIIRAIGGVWGDLVTKVTGNEGFLNTAAVAMSRQFHWYSSERAKAELGYESRDAHESIQASVDWIRQRFIDIDPPTRAETPRFADASCFPSGYDLPGTCGKQK</sequence>
<protein>
    <submittedName>
        <fullName evidence="2">dTDP-glucose 4,6-dehydratase</fullName>
        <ecNumber evidence="2">4.2.1.46</ecNumber>
    </submittedName>
</protein>
<dbReference type="OrthoDB" id="9811743at2"/>
<dbReference type="EC" id="4.2.1.46" evidence="2"/>
<reference evidence="2 3" key="1">
    <citation type="submission" date="2019-02" db="EMBL/GenBank/DDBJ databases">
        <title>Deep-cultivation of Planctomycetes and their phenomic and genomic characterization uncovers novel biology.</title>
        <authorList>
            <person name="Wiegand S."/>
            <person name="Jogler M."/>
            <person name="Boedeker C."/>
            <person name="Pinto D."/>
            <person name="Vollmers J."/>
            <person name="Rivas-Marin E."/>
            <person name="Kohn T."/>
            <person name="Peeters S.H."/>
            <person name="Heuer A."/>
            <person name="Rast P."/>
            <person name="Oberbeckmann S."/>
            <person name="Bunk B."/>
            <person name="Jeske O."/>
            <person name="Meyerdierks A."/>
            <person name="Storesund J.E."/>
            <person name="Kallscheuer N."/>
            <person name="Luecker S."/>
            <person name="Lage O.M."/>
            <person name="Pohl T."/>
            <person name="Merkel B.J."/>
            <person name="Hornburger P."/>
            <person name="Mueller R.-W."/>
            <person name="Bruemmer F."/>
            <person name="Labrenz M."/>
            <person name="Spormann A.M."/>
            <person name="Op Den Camp H."/>
            <person name="Overmann J."/>
            <person name="Amann R."/>
            <person name="Jetten M.S.M."/>
            <person name="Mascher T."/>
            <person name="Medema M.H."/>
            <person name="Devos D.P."/>
            <person name="Kaster A.-K."/>
            <person name="Ovreas L."/>
            <person name="Rohde M."/>
            <person name="Galperin M.Y."/>
            <person name="Jogler C."/>
        </authorList>
    </citation>
    <scope>NUCLEOTIDE SEQUENCE [LARGE SCALE GENOMIC DNA]</scope>
    <source>
        <strain evidence="2 3">Pla52n</strain>
    </source>
</reference>
<dbReference type="Pfam" id="PF01370">
    <property type="entry name" value="Epimerase"/>
    <property type="match status" value="1"/>
</dbReference>
<dbReference type="EMBL" id="SJPN01000001">
    <property type="protein sequence ID" value="TWU08267.1"/>
    <property type="molecule type" value="Genomic_DNA"/>
</dbReference>
<dbReference type="SUPFAM" id="SSF51735">
    <property type="entry name" value="NAD(P)-binding Rossmann-fold domains"/>
    <property type="match status" value="1"/>
</dbReference>
<dbReference type="InterPro" id="IPR001509">
    <property type="entry name" value="Epimerase_deHydtase"/>
</dbReference>
<dbReference type="InterPro" id="IPR051783">
    <property type="entry name" value="NAD(P)-dependent_oxidoreduct"/>
</dbReference>
<name>A0A5C6B966_9BACT</name>
<dbReference type="GO" id="GO:0004029">
    <property type="term" value="F:aldehyde dehydrogenase (NAD+) activity"/>
    <property type="evidence" value="ECO:0007669"/>
    <property type="project" value="TreeGrafter"/>
</dbReference>
<evidence type="ECO:0000313" key="2">
    <source>
        <dbReference type="EMBL" id="TWU08267.1"/>
    </source>
</evidence>
<dbReference type="PANTHER" id="PTHR48079">
    <property type="entry name" value="PROTEIN YEEZ"/>
    <property type="match status" value="1"/>
</dbReference>
<feature type="domain" description="NAD-dependent epimerase/dehydratase" evidence="1">
    <location>
        <begin position="3"/>
        <end position="193"/>
    </location>
</feature>